<protein>
    <recommendedName>
        <fullName evidence="6">succinate-semialdehyde dehydrogenase [NAD(P)(+)]</fullName>
        <ecNumber evidence="6">1.2.1.16</ecNumber>
    </recommendedName>
</protein>
<dbReference type="PROSITE" id="PS00687">
    <property type="entry name" value="ALDEHYDE_DEHYDR_GLU"/>
    <property type="match status" value="1"/>
</dbReference>
<gene>
    <name evidence="10" type="ORF">MYCFIDRAFT_135363</name>
</gene>
<comment type="pathway">
    <text evidence="1">Amino-acid degradation; 4-aminobutanoate degradation.</text>
</comment>
<accession>M3AHN3</accession>
<reference evidence="10 11" key="1">
    <citation type="journal article" date="2012" name="PLoS Pathog.">
        <title>Diverse lifestyles and strategies of plant pathogenesis encoded in the genomes of eighteen Dothideomycetes fungi.</title>
        <authorList>
            <person name="Ohm R.A."/>
            <person name="Feau N."/>
            <person name="Henrissat B."/>
            <person name="Schoch C.L."/>
            <person name="Horwitz B.A."/>
            <person name="Barry K.W."/>
            <person name="Condon B.J."/>
            <person name="Copeland A.C."/>
            <person name="Dhillon B."/>
            <person name="Glaser F."/>
            <person name="Hesse C.N."/>
            <person name="Kosti I."/>
            <person name="LaButti K."/>
            <person name="Lindquist E.A."/>
            <person name="Lucas S."/>
            <person name="Salamov A.A."/>
            <person name="Bradshaw R.E."/>
            <person name="Ciuffetti L."/>
            <person name="Hamelin R.C."/>
            <person name="Kema G.H.J."/>
            <person name="Lawrence C."/>
            <person name="Scott J.A."/>
            <person name="Spatafora J.W."/>
            <person name="Turgeon B.G."/>
            <person name="de Wit P.J.G.M."/>
            <person name="Zhong S."/>
            <person name="Goodwin S.B."/>
            <person name="Grigoriev I.V."/>
        </authorList>
    </citation>
    <scope>NUCLEOTIDE SEQUENCE [LARGE SCALE GENOMIC DNA]</scope>
    <source>
        <strain evidence="10 11">CIRAD86</strain>
    </source>
</reference>
<dbReference type="OrthoDB" id="310895at2759"/>
<evidence type="ECO:0000259" key="9">
    <source>
        <dbReference type="Pfam" id="PF00171"/>
    </source>
</evidence>
<evidence type="ECO:0000256" key="4">
    <source>
        <dbReference type="ARBA" id="ARBA00050387"/>
    </source>
</evidence>
<evidence type="ECO:0000256" key="3">
    <source>
        <dbReference type="ARBA" id="ARBA00023002"/>
    </source>
</evidence>
<dbReference type="KEGG" id="pfj:MYCFIDRAFT_135363"/>
<evidence type="ECO:0000313" key="10">
    <source>
        <dbReference type="EMBL" id="EME84096.1"/>
    </source>
</evidence>
<evidence type="ECO:0000256" key="1">
    <source>
        <dbReference type="ARBA" id="ARBA00005176"/>
    </source>
</evidence>
<dbReference type="GeneID" id="19330977"/>
<dbReference type="Gene3D" id="3.40.605.10">
    <property type="entry name" value="Aldehyde Dehydrogenase, Chain A, domain 1"/>
    <property type="match status" value="1"/>
</dbReference>
<dbReference type="CDD" id="cd07103">
    <property type="entry name" value="ALDH_F5_SSADH_GabD"/>
    <property type="match status" value="1"/>
</dbReference>
<evidence type="ECO:0000256" key="5">
    <source>
        <dbReference type="ARBA" id="ARBA00052698"/>
    </source>
</evidence>
<comment type="catalytic activity">
    <reaction evidence="4">
        <text>succinate semialdehyde + NADP(+) + H2O = succinate + NADPH + 2 H(+)</text>
        <dbReference type="Rhea" id="RHEA:13213"/>
        <dbReference type="ChEBI" id="CHEBI:15377"/>
        <dbReference type="ChEBI" id="CHEBI:15378"/>
        <dbReference type="ChEBI" id="CHEBI:30031"/>
        <dbReference type="ChEBI" id="CHEBI:57706"/>
        <dbReference type="ChEBI" id="CHEBI:57783"/>
        <dbReference type="ChEBI" id="CHEBI:58349"/>
        <dbReference type="EC" id="1.2.1.16"/>
    </reaction>
</comment>
<dbReference type="Proteomes" id="UP000016932">
    <property type="component" value="Unassembled WGS sequence"/>
</dbReference>
<dbReference type="GO" id="GO:0005737">
    <property type="term" value="C:cytoplasm"/>
    <property type="evidence" value="ECO:0007669"/>
    <property type="project" value="TreeGrafter"/>
</dbReference>
<proteinExistence type="inferred from homology"/>
<evidence type="ECO:0000256" key="8">
    <source>
        <dbReference type="RuleBase" id="RU003345"/>
    </source>
</evidence>
<dbReference type="VEuPathDB" id="FungiDB:MYCFIDRAFT_135363"/>
<dbReference type="InterPro" id="IPR016163">
    <property type="entry name" value="Ald_DH_C"/>
</dbReference>
<dbReference type="InterPro" id="IPR015590">
    <property type="entry name" value="Aldehyde_DH_dom"/>
</dbReference>
<evidence type="ECO:0000256" key="2">
    <source>
        <dbReference type="ARBA" id="ARBA00009986"/>
    </source>
</evidence>
<dbReference type="FunFam" id="3.40.309.10:FF:000004">
    <property type="entry name" value="Succinate-semialdehyde dehydrogenase I"/>
    <property type="match status" value="1"/>
</dbReference>
<dbReference type="HOGENOM" id="CLU_005391_5_3_1"/>
<comment type="catalytic activity">
    <reaction evidence="5">
        <text>succinate semialdehyde + NAD(+) + H2O = succinate + NADH + 2 H(+)</text>
        <dbReference type="Rhea" id="RHEA:13217"/>
        <dbReference type="ChEBI" id="CHEBI:15377"/>
        <dbReference type="ChEBI" id="CHEBI:15378"/>
        <dbReference type="ChEBI" id="CHEBI:30031"/>
        <dbReference type="ChEBI" id="CHEBI:57540"/>
        <dbReference type="ChEBI" id="CHEBI:57706"/>
        <dbReference type="ChEBI" id="CHEBI:57945"/>
        <dbReference type="EC" id="1.2.1.16"/>
    </reaction>
</comment>
<dbReference type="eggNOG" id="KOG2451">
    <property type="taxonomic scope" value="Eukaryota"/>
</dbReference>
<dbReference type="STRING" id="383855.M3AHN3"/>
<evidence type="ECO:0000313" key="11">
    <source>
        <dbReference type="Proteomes" id="UP000016932"/>
    </source>
</evidence>
<dbReference type="Gene3D" id="3.40.309.10">
    <property type="entry name" value="Aldehyde Dehydrogenase, Chain A, domain 2"/>
    <property type="match status" value="1"/>
</dbReference>
<dbReference type="EC" id="1.2.1.16" evidence="6"/>
<dbReference type="InterPro" id="IPR016162">
    <property type="entry name" value="Ald_DH_N"/>
</dbReference>
<keyword evidence="3 8" id="KW-0560">Oxidoreductase</keyword>
<dbReference type="FunFam" id="3.40.605.10:FF:000005">
    <property type="entry name" value="Succinate-semialdehyde dehydrogenase I"/>
    <property type="match status" value="1"/>
</dbReference>
<keyword evidence="11" id="KW-1185">Reference proteome</keyword>
<dbReference type="GO" id="GO:0009450">
    <property type="term" value="P:gamma-aminobutyric acid catabolic process"/>
    <property type="evidence" value="ECO:0007669"/>
    <property type="project" value="TreeGrafter"/>
</dbReference>
<comment type="similarity">
    <text evidence="2 8">Belongs to the aldehyde dehydrogenase family.</text>
</comment>
<dbReference type="PANTHER" id="PTHR43353:SF5">
    <property type="entry name" value="SUCCINATE-SEMIALDEHYDE DEHYDROGENASE, MITOCHONDRIAL"/>
    <property type="match status" value="1"/>
</dbReference>
<dbReference type="InterPro" id="IPR016161">
    <property type="entry name" value="Ald_DH/histidinol_DH"/>
</dbReference>
<dbReference type="SUPFAM" id="SSF53720">
    <property type="entry name" value="ALDH-like"/>
    <property type="match status" value="1"/>
</dbReference>
<dbReference type="RefSeq" id="XP_007924720.1">
    <property type="nucleotide sequence ID" value="XM_007926529.1"/>
</dbReference>
<name>M3AHN3_PSEFD</name>
<dbReference type="InterPro" id="IPR029510">
    <property type="entry name" value="Ald_DH_CS_GLU"/>
</dbReference>
<dbReference type="GO" id="GO:0004777">
    <property type="term" value="F:succinate-semialdehyde dehydrogenase (NAD+) activity"/>
    <property type="evidence" value="ECO:0007669"/>
    <property type="project" value="TreeGrafter"/>
</dbReference>
<dbReference type="InterPro" id="IPR050740">
    <property type="entry name" value="Aldehyde_DH_Superfamily"/>
</dbReference>
<organism evidence="10 11">
    <name type="scientific">Pseudocercospora fijiensis (strain CIRAD86)</name>
    <name type="common">Black leaf streak disease fungus</name>
    <name type="synonym">Mycosphaerella fijiensis</name>
    <dbReference type="NCBI Taxonomy" id="383855"/>
    <lineage>
        <taxon>Eukaryota</taxon>
        <taxon>Fungi</taxon>
        <taxon>Dikarya</taxon>
        <taxon>Ascomycota</taxon>
        <taxon>Pezizomycotina</taxon>
        <taxon>Dothideomycetes</taxon>
        <taxon>Dothideomycetidae</taxon>
        <taxon>Mycosphaerellales</taxon>
        <taxon>Mycosphaerellaceae</taxon>
        <taxon>Pseudocercospora</taxon>
    </lineage>
</organism>
<evidence type="ECO:0000256" key="7">
    <source>
        <dbReference type="PROSITE-ProRule" id="PRU10007"/>
    </source>
</evidence>
<evidence type="ECO:0000256" key="6">
    <source>
        <dbReference type="ARBA" id="ARBA00067047"/>
    </source>
</evidence>
<feature type="active site" evidence="7">
    <location>
        <position position="266"/>
    </location>
</feature>
<dbReference type="PANTHER" id="PTHR43353">
    <property type="entry name" value="SUCCINATE-SEMIALDEHYDE DEHYDROGENASE, MITOCHONDRIAL"/>
    <property type="match status" value="1"/>
</dbReference>
<dbReference type="Pfam" id="PF00171">
    <property type="entry name" value="Aldedh"/>
    <property type="match status" value="1"/>
</dbReference>
<dbReference type="EMBL" id="KB446557">
    <property type="protein sequence ID" value="EME84096.1"/>
    <property type="molecule type" value="Genomic_DNA"/>
</dbReference>
<sequence length="501" mass="53578">MATQKKTLADIKNKKLLPNAGLINGKWTTTSLSGSTFDVVDPATLDVLTTLPEMSIQETQQAIEAAATAFKDYKKTSARSRARLLRKWSDLCHANADDLALILTLENGKSLVEAKGEVIYGASFLEWFATQAEMIHGETVPTANLNQRVVTFKQPVGVAACLTPWNFPIAMITRKAAAALAAGCTTVWKPAGETPLSAIALAVLAEEAGYPQGCINLITSLTTVAEVGEELCRNLKVKKLSFTGSTRVGKLLMKQCSDSLKKLSLELGGNSPFIVFDDADLKTAVDAAILAKFRNSGQTCVTANRIFVQSGIYDDFATALTEKIKTLKVGPGVEEGVFIGPLTHERAVEKAMRHIEDAESHGGKVIYGHVGKPDPSIGNGKGYFLQPTVITNMHTNMLTTREETFAPVAALYKFETEEEAVSLANDCDVGLGSFVCTGNLARSWRVAEELEVGMVGVNLGMLSACESPFGGVKGSGFGREGGTQGIDEYLVVKSMLINVAS</sequence>
<dbReference type="AlphaFoldDB" id="M3AHN3"/>
<feature type="domain" description="Aldehyde dehydrogenase" evidence="9">
    <location>
        <begin position="33"/>
        <end position="494"/>
    </location>
</feature>